<evidence type="ECO:0000313" key="5">
    <source>
        <dbReference type="EMBL" id="OGM50481.1"/>
    </source>
</evidence>
<dbReference type="Pfam" id="PF04931">
    <property type="entry name" value="DNA_pol_phi"/>
    <property type="match status" value="1"/>
</dbReference>
<comment type="subcellular location">
    <subcellularLocation>
        <location evidence="1">Nucleus</location>
    </subcellularLocation>
</comment>
<organism evidence="5 6">
    <name type="scientific">Aspergillus bombycis</name>
    <dbReference type="NCBI Taxonomy" id="109264"/>
    <lineage>
        <taxon>Eukaryota</taxon>
        <taxon>Fungi</taxon>
        <taxon>Dikarya</taxon>
        <taxon>Ascomycota</taxon>
        <taxon>Pezizomycotina</taxon>
        <taxon>Eurotiomycetes</taxon>
        <taxon>Eurotiomycetidae</taxon>
        <taxon>Eurotiales</taxon>
        <taxon>Aspergillaceae</taxon>
        <taxon>Aspergillus</taxon>
    </lineage>
</organism>
<dbReference type="GO" id="GO:0006355">
    <property type="term" value="P:regulation of DNA-templated transcription"/>
    <property type="evidence" value="ECO:0007669"/>
    <property type="project" value="InterPro"/>
</dbReference>
<comment type="similarity">
    <text evidence="2">Belongs to the MYBBP1A family.</text>
</comment>
<evidence type="ECO:0000313" key="6">
    <source>
        <dbReference type="Proteomes" id="UP000179179"/>
    </source>
</evidence>
<dbReference type="AlphaFoldDB" id="A0A1F8AFL4"/>
<evidence type="ECO:0000256" key="4">
    <source>
        <dbReference type="SAM" id="MobiDB-lite"/>
    </source>
</evidence>
<dbReference type="PANTHER" id="PTHR13213">
    <property type="entry name" value="MYB-BINDING PROTEIN 1A FAMILY MEMBER"/>
    <property type="match status" value="1"/>
</dbReference>
<dbReference type="OrthoDB" id="342531at2759"/>
<keyword evidence="3" id="KW-0539">Nucleus</keyword>
<reference evidence="5 6" key="1">
    <citation type="journal article" date="2016" name="Genome Biol. Evol.">
        <title>Draft genome sequence of an aflatoxigenic Aspergillus species, A. bombycis.</title>
        <authorList>
            <person name="Moore G.G."/>
            <person name="Mack B.M."/>
            <person name="Beltz S.B."/>
            <person name="Gilbert M.K."/>
        </authorList>
    </citation>
    <scope>NUCLEOTIDE SEQUENCE [LARGE SCALE GENOMIC DNA]</scope>
    <source>
        <strain evidence="6">NRRL 26010</strain>
    </source>
</reference>
<name>A0A1F8AFL4_9EURO</name>
<gene>
    <name evidence="5" type="ORF">ABOM_000995</name>
</gene>
<evidence type="ECO:0000256" key="1">
    <source>
        <dbReference type="ARBA" id="ARBA00004123"/>
    </source>
</evidence>
<feature type="region of interest" description="Disordered" evidence="4">
    <location>
        <begin position="703"/>
        <end position="797"/>
    </location>
</feature>
<dbReference type="Proteomes" id="UP000179179">
    <property type="component" value="Unassembled WGS sequence"/>
</dbReference>
<accession>A0A1F8AFL4</accession>
<feature type="compositionally biased region" description="Acidic residues" evidence="4">
    <location>
        <begin position="709"/>
        <end position="765"/>
    </location>
</feature>
<sequence length="985" mass="109763">MAQNHAGSKKRRREPVNVDTKLVEIYEDLASEKDEIRLKAAQALVSQFTPDKDATDEQIKKTLLRLFRGLCSSRKAARIGFSIALTEILSQVLSSPRESSEIDISKVVGFWESQSSASGSESGQEQRDHHFGRLFGAEAIIKSGILFKPKAPFSEWTKLLDLVFELAKKKPWIREECGWIVYRCVYELSAQKADVKFVESALERLCTNELARTPEGVSIWLAAKDLFPKVQLPSKVWKHDDPLDAKERNQLAKVMKESSVSEAEGENKGSNPKPSGVWNSKLHFAWDAVLSRLSEASAKESKSKTSRLSFIDFWTEVVDNGLFAASSSDERKYWGFLLFVKVLNESPLPLASLVFTKNLVRCLTNQLAVEDRYLHRMATKAAKSIQTRVSKEPEFAAASISGLMGSAGSVNFDHVTKTKTVEKIVVEANLDALKQIVPLFEKLIASPGTSDSKAAASSRQFLAGLLLSIVKSRASTSDESEESSKEVLEHILFTFVRFAYFVEKDGEGRGQTAAEPALTQQTQELFRSRINSCLNSLIANQKHATDLPYAVVRKIRDAAKSEEYGKFIIAMDDTLQDSVKGAFKSLKKLSSTEKKGDTAGVDAFKLLYSMTILQVYNGDADAVSMLDELDFCFSKIFGDKKSKKEETADAPDALVEILLSFASKPSQLFRRMSEQVFGAFADKISENGLDSLVSILEAKESLAGQQEMFEQDDEGEEDEEMMDVDEDDSDVEVVDVEGSNDDEDEDEEEEGSEEEDDGNEDEEAIFEAKLAEALGPHRANQDLNEEDSDADMNDDEMEQVDQQLAKVFQARRDALSKNKDKKDAKGNMINFKNRVLDLLEIYVKKCHSKLLALDLLLPLLRLTRKSTVKQISNKANSVLRDYTRLCKGSALPNLESVEPAWELLNSIHKEASHSGPPSHASACSQASLLLVKVLVAHDKNNISGIVDVYAETRKQQFLSKKCHVPPSFFSEWNNWCVSASKQMKS</sequence>
<dbReference type="GO" id="GO:0000182">
    <property type="term" value="F:rDNA binding"/>
    <property type="evidence" value="ECO:0007669"/>
    <property type="project" value="TreeGrafter"/>
</dbReference>
<feature type="compositionally biased region" description="Acidic residues" evidence="4">
    <location>
        <begin position="783"/>
        <end position="797"/>
    </location>
</feature>
<protein>
    <submittedName>
        <fullName evidence="5">DNA polymerase V</fullName>
    </submittedName>
</protein>
<dbReference type="PANTHER" id="PTHR13213:SF2">
    <property type="entry name" value="MYB-BINDING PROTEIN 1A"/>
    <property type="match status" value="1"/>
</dbReference>
<dbReference type="GO" id="GO:0005730">
    <property type="term" value="C:nucleolus"/>
    <property type="evidence" value="ECO:0007669"/>
    <property type="project" value="InterPro"/>
</dbReference>
<evidence type="ECO:0000256" key="2">
    <source>
        <dbReference type="ARBA" id="ARBA00006809"/>
    </source>
</evidence>
<dbReference type="RefSeq" id="XP_022394198.1">
    <property type="nucleotide sequence ID" value="XM_022528125.1"/>
</dbReference>
<feature type="region of interest" description="Disordered" evidence="4">
    <location>
        <begin position="256"/>
        <end position="276"/>
    </location>
</feature>
<dbReference type="InterPro" id="IPR016024">
    <property type="entry name" value="ARM-type_fold"/>
</dbReference>
<keyword evidence="6" id="KW-1185">Reference proteome</keyword>
<dbReference type="EMBL" id="LYCR01000003">
    <property type="protein sequence ID" value="OGM50481.1"/>
    <property type="molecule type" value="Genomic_DNA"/>
</dbReference>
<dbReference type="SUPFAM" id="SSF48371">
    <property type="entry name" value="ARM repeat"/>
    <property type="match status" value="1"/>
</dbReference>
<evidence type="ECO:0000256" key="3">
    <source>
        <dbReference type="ARBA" id="ARBA00023242"/>
    </source>
</evidence>
<dbReference type="STRING" id="109264.A0A1F8AFL4"/>
<dbReference type="GeneID" id="34444385"/>
<comment type="caution">
    <text evidence="5">The sequence shown here is derived from an EMBL/GenBank/DDBJ whole genome shotgun (WGS) entry which is preliminary data.</text>
</comment>
<proteinExistence type="inferred from homology"/>
<dbReference type="InterPro" id="IPR007015">
    <property type="entry name" value="DNA_pol_V/MYBBP1A"/>
</dbReference>